<gene>
    <name evidence="3" type="ORF">AFUS01_LOCUS43250</name>
</gene>
<feature type="transmembrane region" description="Helical" evidence="2">
    <location>
        <begin position="114"/>
        <end position="136"/>
    </location>
</feature>
<feature type="transmembrane region" description="Helical" evidence="2">
    <location>
        <begin position="78"/>
        <end position="102"/>
    </location>
</feature>
<evidence type="ECO:0000256" key="2">
    <source>
        <dbReference type="SAM" id="Phobius"/>
    </source>
</evidence>
<evidence type="ECO:0000313" key="4">
    <source>
        <dbReference type="Proteomes" id="UP000708208"/>
    </source>
</evidence>
<feature type="compositionally biased region" description="Pro residues" evidence="1">
    <location>
        <begin position="239"/>
        <end position="258"/>
    </location>
</feature>
<organism evidence="3 4">
    <name type="scientific">Allacma fusca</name>
    <dbReference type="NCBI Taxonomy" id="39272"/>
    <lineage>
        <taxon>Eukaryota</taxon>
        <taxon>Metazoa</taxon>
        <taxon>Ecdysozoa</taxon>
        <taxon>Arthropoda</taxon>
        <taxon>Hexapoda</taxon>
        <taxon>Collembola</taxon>
        <taxon>Symphypleona</taxon>
        <taxon>Sminthuridae</taxon>
        <taxon>Allacma</taxon>
    </lineage>
</organism>
<evidence type="ECO:0000256" key="1">
    <source>
        <dbReference type="SAM" id="MobiDB-lite"/>
    </source>
</evidence>
<keyword evidence="4" id="KW-1185">Reference proteome</keyword>
<comment type="caution">
    <text evidence="3">The sequence shown here is derived from an EMBL/GenBank/DDBJ whole genome shotgun (WGS) entry which is preliminary data.</text>
</comment>
<feature type="region of interest" description="Disordered" evidence="1">
    <location>
        <begin position="227"/>
        <end position="275"/>
    </location>
</feature>
<accession>A0A8J2LGC4</accession>
<feature type="compositionally biased region" description="Polar residues" evidence="1">
    <location>
        <begin position="265"/>
        <end position="275"/>
    </location>
</feature>
<sequence length="275" mass="30356">MERYGYRDKARIISIVDMVWSTINLGQTFLGFLAVSAYSNWLNSVDPDHRKEWIHYNNDREGNGGGDIVFSPRALKKLAWMLVMAHFAIHFSQLTFAINLYTGTAKNATAKAPAACRLWFITSSLLLGILGLKLFFQARDTNVIFCMSEIIFRAVGMYIVGEYAKEVKNGAVYPPPPPVYFSSHPVEQPHLGHTLPIFMPAHRDLPPKYEEVMRLAPVNPSLATGSTSFVPPTLASPPLAVPPPPPPPPPPPLPPVQPLPQETPQINGNSTLPPV</sequence>
<reference evidence="3" key="1">
    <citation type="submission" date="2021-06" db="EMBL/GenBank/DDBJ databases">
        <authorList>
            <person name="Hodson N. C."/>
            <person name="Mongue J. A."/>
            <person name="Jaron S. K."/>
        </authorList>
    </citation>
    <scope>NUCLEOTIDE SEQUENCE</scope>
</reference>
<keyword evidence="2" id="KW-1133">Transmembrane helix</keyword>
<keyword evidence="2" id="KW-0472">Membrane</keyword>
<feature type="transmembrane region" description="Helical" evidence="2">
    <location>
        <begin position="12"/>
        <end position="38"/>
    </location>
</feature>
<proteinExistence type="predicted"/>
<evidence type="ECO:0000313" key="3">
    <source>
        <dbReference type="EMBL" id="CAG7833650.1"/>
    </source>
</evidence>
<keyword evidence="2" id="KW-0812">Transmembrane</keyword>
<dbReference type="Proteomes" id="UP000708208">
    <property type="component" value="Unassembled WGS sequence"/>
</dbReference>
<name>A0A8J2LGC4_9HEXA</name>
<protein>
    <submittedName>
        <fullName evidence="3">Uncharacterized protein</fullName>
    </submittedName>
</protein>
<dbReference type="EMBL" id="CAJVCH010569972">
    <property type="protein sequence ID" value="CAG7833650.1"/>
    <property type="molecule type" value="Genomic_DNA"/>
</dbReference>
<dbReference type="AlphaFoldDB" id="A0A8J2LGC4"/>